<protein>
    <submittedName>
        <fullName evidence="8">Leucine-rich repeat protein kinase family protein</fullName>
    </submittedName>
</protein>
<dbReference type="PANTHER" id="PTHR47989">
    <property type="entry name" value="OS01G0750732 PROTEIN"/>
    <property type="match status" value="1"/>
</dbReference>
<comment type="caution">
    <text evidence="8">The sequence shown here is derived from an EMBL/GenBank/DDBJ whole genome shotgun (WGS) entry which is preliminary data.</text>
</comment>
<feature type="domain" description="Protein kinase" evidence="7">
    <location>
        <begin position="8"/>
        <end position="202"/>
    </location>
</feature>
<dbReference type="InterPro" id="IPR008271">
    <property type="entry name" value="Ser/Thr_kinase_AS"/>
</dbReference>
<keyword evidence="4 5" id="KW-0067">ATP-binding</keyword>
<keyword evidence="6" id="KW-0723">Serine/threonine-protein kinase</keyword>
<gene>
    <name evidence="8" type="ORF">LUZ62_084154</name>
</gene>
<dbReference type="SUPFAM" id="SSF56112">
    <property type="entry name" value="Protein kinase-like (PK-like)"/>
    <property type="match status" value="1"/>
</dbReference>
<dbReference type="AlphaFoldDB" id="A0AAV8C3M9"/>
<dbReference type="PANTHER" id="PTHR47989:SF62">
    <property type="entry name" value="OS05G0423500 PROTEIN"/>
    <property type="match status" value="1"/>
</dbReference>
<keyword evidence="2 5" id="KW-0547">Nucleotide-binding</keyword>
<dbReference type="PROSITE" id="PS50011">
    <property type="entry name" value="PROTEIN_KINASE_DOM"/>
    <property type="match status" value="1"/>
</dbReference>
<dbReference type="GO" id="GO:0004674">
    <property type="term" value="F:protein serine/threonine kinase activity"/>
    <property type="evidence" value="ECO:0007669"/>
    <property type="project" value="UniProtKB-KW"/>
</dbReference>
<keyword evidence="9" id="KW-1185">Reference proteome</keyword>
<dbReference type="InterPro" id="IPR011009">
    <property type="entry name" value="Kinase-like_dom_sf"/>
</dbReference>
<evidence type="ECO:0000256" key="5">
    <source>
        <dbReference type="PROSITE-ProRule" id="PRU10141"/>
    </source>
</evidence>
<dbReference type="PROSITE" id="PS00108">
    <property type="entry name" value="PROTEIN_KINASE_ST"/>
    <property type="match status" value="1"/>
</dbReference>
<proteinExistence type="inferred from homology"/>
<dbReference type="InterPro" id="IPR000719">
    <property type="entry name" value="Prot_kinase_dom"/>
</dbReference>
<reference evidence="8" key="1">
    <citation type="submission" date="2022-08" db="EMBL/GenBank/DDBJ databases">
        <authorList>
            <person name="Marques A."/>
        </authorList>
    </citation>
    <scope>NUCLEOTIDE SEQUENCE</scope>
    <source>
        <strain evidence="8">RhyPub2mFocal</strain>
        <tissue evidence="8">Leaves</tissue>
    </source>
</reference>
<evidence type="ECO:0000259" key="7">
    <source>
        <dbReference type="PROSITE" id="PS50011"/>
    </source>
</evidence>
<keyword evidence="1" id="KW-0808">Transferase</keyword>
<evidence type="ECO:0000256" key="1">
    <source>
        <dbReference type="ARBA" id="ARBA00022679"/>
    </source>
</evidence>
<evidence type="ECO:0000256" key="3">
    <source>
        <dbReference type="ARBA" id="ARBA00022777"/>
    </source>
</evidence>
<evidence type="ECO:0000313" key="8">
    <source>
        <dbReference type="EMBL" id="KAJ4749749.1"/>
    </source>
</evidence>
<comment type="similarity">
    <text evidence="6">Belongs to the protein kinase superfamily.</text>
</comment>
<dbReference type="PROSITE" id="PS00107">
    <property type="entry name" value="PROTEIN_KINASE_ATP"/>
    <property type="match status" value="1"/>
</dbReference>
<name>A0AAV8C3M9_9POAL</name>
<sequence length="202" mass="22189">MELESITQNFTTQIGRGGFGIVFAGTLPDENGTKVAVKKMSNDSDQGPKEFLTEVENLAMLHHRNLVSLVGYCEAHDCLALVYEFMSQGTLSDHLRGLNYLHQGCSVRYIHRDVKSSNVLLTDDLTAKVSDLGIARLLSNQKTETLATLCGSEGYMDPYFAMGFVTQKSDVYSFGVILLEIITGEHPGVRGPDGVILAERVR</sequence>
<organism evidence="8 9">
    <name type="scientific">Rhynchospora pubera</name>
    <dbReference type="NCBI Taxonomy" id="906938"/>
    <lineage>
        <taxon>Eukaryota</taxon>
        <taxon>Viridiplantae</taxon>
        <taxon>Streptophyta</taxon>
        <taxon>Embryophyta</taxon>
        <taxon>Tracheophyta</taxon>
        <taxon>Spermatophyta</taxon>
        <taxon>Magnoliopsida</taxon>
        <taxon>Liliopsida</taxon>
        <taxon>Poales</taxon>
        <taxon>Cyperaceae</taxon>
        <taxon>Cyperoideae</taxon>
        <taxon>Rhynchosporeae</taxon>
        <taxon>Rhynchospora</taxon>
    </lineage>
</organism>
<dbReference type="Pfam" id="PF00069">
    <property type="entry name" value="Pkinase"/>
    <property type="match status" value="1"/>
</dbReference>
<dbReference type="InterPro" id="IPR017441">
    <property type="entry name" value="Protein_kinase_ATP_BS"/>
</dbReference>
<evidence type="ECO:0000313" key="9">
    <source>
        <dbReference type="Proteomes" id="UP001140206"/>
    </source>
</evidence>
<feature type="binding site" evidence="5">
    <location>
        <position position="39"/>
    </location>
    <ligand>
        <name>ATP</name>
        <dbReference type="ChEBI" id="CHEBI:30616"/>
    </ligand>
</feature>
<keyword evidence="3 8" id="KW-0418">Kinase</keyword>
<dbReference type="Gene3D" id="3.30.200.20">
    <property type="entry name" value="Phosphorylase Kinase, domain 1"/>
    <property type="match status" value="1"/>
</dbReference>
<dbReference type="GO" id="GO:0005524">
    <property type="term" value="F:ATP binding"/>
    <property type="evidence" value="ECO:0007669"/>
    <property type="project" value="UniProtKB-UniRule"/>
</dbReference>
<accession>A0AAV8C3M9</accession>
<dbReference type="SMART" id="SM00220">
    <property type="entry name" value="S_TKc"/>
    <property type="match status" value="1"/>
</dbReference>
<evidence type="ECO:0000256" key="4">
    <source>
        <dbReference type="ARBA" id="ARBA00022840"/>
    </source>
</evidence>
<dbReference type="EMBL" id="JAMFTS010000005">
    <property type="protein sequence ID" value="KAJ4749749.1"/>
    <property type="molecule type" value="Genomic_DNA"/>
</dbReference>
<evidence type="ECO:0000256" key="2">
    <source>
        <dbReference type="ARBA" id="ARBA00022741"/>
    </source>
</evidence>
<dbReference type="Gene3D" id="1.10.510.10">
    <property type="entry name" value="Transferase(Phosphotransferase) domain 1"/>
    <property type="match status" value="1"/>
</dbReference>
<evidence type="ECO:0000256" key="6">
    <source>
        <dbReference type="RuleBase" id="RU000304"/>
    </source>
</evidence>
<dbReference type="Proteomes" id="UP001140206">
    <property type="component" value="Chromosome 5"/>
</dbReference>